<dbReference type="STRING" id="106549.A0A540MKW4"/>
<evidence type="ECO:0000313" key="4">
    <source>
        <dbReference type="Proteomes" id="UP000315295"/>
    </source>
</evidence>
<organism evidence="3 4">
    <name type="scientific">Malus baccata</name>
    <name type="common">Siberian crab apple</name>
    <name type="synonym">Pyrus baccata</name>
    <dbReference type="NCBI Taxonomy" id="106549"/>
    <lineage>
        <taxon>Eukaryota</taxon>
        <taxon>Viridiplantae</taxon>
        <taxon>Streptophyta</taxon>
        <taxon>Embryophyta</taxon>
        <taxon>Tracheophyta</taxon>
        <taxon>Spermatophyta</taxon>
        <taxon>Magnoliopsida</taxon>
        <taxon>eudicotyledons</taxon>
        <taxon>Gunneridae</taxon>
        <taxon>Pentapetalae</taxon>
        <taxon>rosids</taxon>
        <taxon>fabids</taxon>
        <taxon>Rosales</taxon>
        <taxon>Rosaceae</taxon>
        <taxon>Amygdaloideae</taxon>
        <taxon>Maleae</taxon>
        <taxon>Malus</taxon>
    </lineage>
</organism>
<evidence type="ECO:0000313" key="3">
    <source>
        <dbReference type="EMBL" id="TQD99433.1"/>
    </source>
</evidence>
<feature type="transmembrane region" description="Helical" evidence="1">
    <location>
        <begin position="113"/>
        <end position="133"/>
    </location>
</feature>
<protein>
    <recommendedName>
        <fullName evidence="2">DUF7733 domain-containing protein</fullName>
    </recommendedName>
</protein>
<keyword evidence="1" id="KW-0472">Membrane</keyword>
<dbReference type="AlphaFoldDB" id="A0A540MKW4"/>
<sequence>MADPTDLNLPEEREHVYKQQNDDVPASSLTYLNPKRGQTMETTRRANRISFWQLNALIVMVVLAASGLVSPLDFGFVLFSVVYIFFLSKFAFPPQSDDPSKDPPVFNAEGIMVKTGLAFGAVLGLALPIAYIFHGFLEGDQEGIKAAAPHVFLLASQAFMDGVAFSDRFSTPIRVLVPVFFNAKRISTLMDWVRNEFSKVCVGGGCDAAAERRVLLGRGLAVANLVFWSLDLFGFMLPIYLPRAFKKYYSSAKTD</sequence>
<dbReference type="Proteomes" id="UP000315295">
    <property type="component" value="Unassembled WGS sequence"/>
</dbReference>
<accession>A0A540MKW4</accession>
<proteinExistence type="predicted"/>
<keyword evidence="1" id="KW-1133">Transmembrane helix</keyword>
<feature type="transmembrane region" description="Helical" evidence="1">
    <location>
        <begin position="221"/>
        <end position="241"/>
    </location>
</feature>
<dbReference type="Pfam" id="PF24867">
    <property type="entry name" value="DUF7733"/>
    <property type="match status" value="1"/>
</dbReference>
<comment type="caution">
    <text evidence="3">The sequence shown here is derived from an EMBL/GenBank/DDBJ whole genome shotgun (WGS) entry which is preliminary data.</text>
</comment>
<evidence type="ECO:0000259" key="2">
    <source>
        <dbReference type="Pfam" id="PF24867"/>
    </source>
</evidence>
<gene>
    <name evidence="3" type="ORF">C1H46_014907</name>
</gene>
<evidence type="ECO:0000256" key="1">
    <source>
        <dbReference type="SAM" id="Phobius"/>
    </source>
</evidence>
<reference evidence="3 4" key="1">
    <citation type="journal article" date="2019" name="G3 (Bethesda)">
        <title>Sequencing of a Wild Apple (Malus baccata) Genome Unravels the Differences Between Cultivated and Wild Apple Species Regarding Disease Resistance and Cold Tolerance.</title>
        <authorList>
            <person name="Chen X."/>
        </authorList>
    </citation>
    <scope>NUCLEOTIDE SEQUENCE [LARGE SCALE GENOMIC DNA]</scope>
    <source>
        <strain evidence="4">cv. Shandingzi</strain>
        <tissue evidence="3">Leaves</tissue>
    </source>
</reference>
<dbReference type="PANTHER" id="PTHR33829">
    <property type="entry name" value="OSJNBA0044M19.10 PROTEIN"/>
    <property type="match status" value="1"/>
</dbReference>
<dbReference type="EMBL" id="VIEB01000235">
    <property type="protein sequence ID" value="TQD99433.1"/>
    <property type="molecule type" value="Genomic_DNA"/>
</dbReference>
<dbReference type="InterPro" id="IPR056635">
    <property type="entry name" value="DUF7733"/>
</dbReference>
<feature type="transmembrane region" description="Helical" evidence="1">
    <location>
        <begin position="49"/>
        <end position="68"/>
    </location>
</feature>
<keyword evidence="1" id="KW-0812">Transmembrane</keyword>
<dbReference type="PANTHER" id="PTHR33829:SF1">
    <property type="entry name" value="TRANSMEMBRANE PROTEIN"/>
    <property type="match status" value="1"/>
</dbReference>
<name>A0A540MKW4_MALBA</name>
<keyword evidence="4" id="KW-1185">Reference proteome</keyword>
<feature type="domain" description="DUF7733" evidence="2">
    <location>
        <begin position="50"/>
        <end position="249"/>
    </location>
</feature>